<accession>A0A915JE85</accession>
<dbReference type="WBParaSite" id="nRc.2.0.1.t23901-RA">
    <property type="protein sequence ID" value="nRc.2.0.1.t23901-RA"/>
    <property type="gene ID" value="nRc.2.0.1.g23901"/>
</dbReference>
<dbReference type="Proteomes" id="UP000887565">
    <property type="component" value="Unplaced"/>
</dbReference>
<organism evidence="1 2">
    <name type="scientific">Romanomermis culicivorax</name>
    <name type="common">Nematode worm</name>
    <dbReference type="NCBI Taxonomy" id="13658"/>
    <lineage>
        <taxon>Eukaryota</taxon>
        <taxon>Metazoa</taxon>
        <taxon>Ecdysozoa</taxon>
        <taxon>Nematoda</taxon>
        <taxon>Enoplea</taxon>
        <taxon>Dorylaimia</taxon>
        <taxon>Mermithida</taxon>
        <taxon>Mermithoidea</taxon>
        <taxon>Mermithidae</taxon>
        <taxon>Romanomermis</taxon>
    </lineage>
</organism>
<keyword evidence="1" id="KW-1185">Reference proteome</keyword>
<protein>
    <submittedName>
        <fullName evidence="2">Uncharacterized protein</fullName>
    </submittedName>
</protein>
<evidence type="ECO:0000313" key="1">
    <source>
        <dbReference type="Proteomes" id="UP000887565"/>
    </source>
</evidence>
<evidence type="ECO:0000313" key="2">
    <source>
        <dbReference type="WBParaSite" id="nRc.2.0.1.t23901-RA"/>
    </source>
</evidence>
<reference evidence="2" key="1">
    <citation type="submission" date="2022-11" db="UniProtKB">
        <authorList>
            <consortium name="WormBaseParasite"/>
        </authorList>
    </citation>
    <scope>IDENTIFICATION</scope>
</reference>
<dbReference type="AlphaFoldDB" id="A0A915JE85"/>
<name>A0A915JE85_ROMCU</name>
<sequence length="110" mass="12696">MRIFVRVGLRADGRMISELVAIQAELVIDSLNIRMFRHFNYQKCYLRKNEICLIQQNCLGISGRRYIGWKILRISVPGPKCLEYRVRVQQNGRVIAGLISGPGSRYISKL</sequence>
<proteinExistence type="predicted"/>